<dbReference type="EMBL" id="BAABHA010000001">
    <property type="protein sequence ID" value="GAA4373212.1"/>
    <property type="molecule type" value="Genomic_DNA"/>
</dbReference>
<feature type="transmembrane region" description="Helical" evidence="7">
    <location>
        <begin position="12"/>
        <end position="36"/>
    </location>
</feature>
<dbReference type="PANTHER" id="PTHR43731:SF14">
    <property type="entry name" value="PRESENILIN-ASSOCIATED RHOMBOID-LIKE PROTEIN, MITOCHONDRIAL"/>
    <property type="match status" value="1"/>
</dbReference>
<evidence type="ECO:0000259" key="8">
    <source>
        <dbReference type="Pfam" id="PF01694"/>
    </source>
</evidence>
<gene>
    <name evidence="9" type="ORF">GCM10023186_03530</name>
</gene>
<evidence type="ECO:0000256" key="6">
    <source>
        <dbReference type="ARBA" id="ARBA00023136"/>
    </source>
</evidence>
<keyword evidence="10" id="KW-1185">Reference proteome</keyword>
<keyword evidence="4" id="KW-0378">Hydrolase</keyword>
<keyword evidence="5 7" id="KW-1133">Transmembrane helix</keyword>
<proteinExistence type="inferred from homology"/>
<dbReference type="RefSeq" id="WP_345220810.1">
    <property type="nucleotide sequence ID" value="NZ_BAABHA010000001.1"/>
</dbReference>
<feature type="transmembrane region" description="Helical" evidence="7">
    <location>
        <begin position="174"/>
        <end position="194"/>
    </location>
</feature>
<evidence type="ECO:0000256" key="4">
    <source>
        <dbReference type="ARBA" id="ARBA00022801"/>
    </source>
</evidence>
<dbReference type="GO" id="GO:0008233">
    <property type="term" value="F:peptidase activity"/>
    <property type="evidence" value="ECO:0007669"/>
    <property type="project" value="UniProtKB-KW"/>
</dbReference>
<protein>
    <submittedName>
        <fullName evidence="9">Rhomboid family intramembrane serine protease</fullName>
    </submittedName>
</protein>
<organism evidence="9 10">
    <name type="scientific">Hymenobacter koreensis</name>
    <dbReference type="NCBI Taxonomy" id="1084523"/>
    <lineage>
        <taxon>Bacteria</taxon>
        <taxon>Pseudomonadati</taxon>
        <taxon>Bacteroidota</taxon>
        <taxon>Cytophagia</taxon>
        <taxon>Cytophagales</taxon>
        <taxon>Hymenobacteraceae</taxon>
        <taxon>Hymenobacter</taxon>
    </lineage>
</organism>
<comment type="caution">
    <text evidence="9">The sequence shown here is derived from an EMBL/GenBank/DDBJ whole genome shotgun (WGS) entry which is preliminary data.</text>
</comment>
<evidence type="ECO:0000256" key="7">
    <source>
        <dbReference type="SAM" id="Phobius"/>
    </source>
</evidence>
<feature type="transmembrane region" description="Helical" evidence="7">
    <location>
        <begin position="84"/>
        <end position="102"/>
    </location>
</feature>
<dbReference type="InterPro" id="IPR022764">
    <property type="entry name" value="Peptidase_S54_rhomboid_dom"/>
</dbReference>
<dbReference type="InterPro" id="IPR050925">
    <property type="entry name" value="Rhomboid_protease_S54"/>
</dbReference>
<keyword evidence="9" id="KW-0645">Protease</keyword>
<feature type="domain" description="Peptidase S54 rhomboid" evidence="8">
    <location>
        <begin position="170"/>
        <end position="249"/>
    </location>
</feature>
<dbReference type="Gene3D" id="1.20.1540.10">
    <property type="entry name" value="Rhomboid-like"/>
    <property type="match status" value="1"/>
</dbReference>
<accession>A0ABP8IU57</accession>
<feature type="domain" description="Peptidase S54 rhomboid" evidence="8">
    <location>
        <begin position="44"/>
        <end position="102"/>
    </location>
</feature>
<dbReference type="InterPro" id="IPR035952">
    <property type="entry name" value="Rhomboid-like_sf"/>
</dbReference>
<comment type="similarity">
    <text evidence="2">Belongs to the peptidase S54 family.</text>
</comment>
<evidence type="ECO:0000256" key="2">
    <source>
        <dbReference type="ARBA" id="ARBA00009045"/>
    </source>
</evidence>
<dbReference type="GO" id="GO:0006508">
    <property type="term" value="P:proteolysis"/>
    <property type="evidence" value="ECO:0007669"/>
    <property type="project" value="UniProtKB-KW"/>
</dbReference>
<sequence length="261" mass="29922">MLNLTPMVRNLLFLNLGMMLLTSAFMPNLMGWLALYPVQSELFQPFQFITYMFLHGGLMHIFGNMFGLISFGPMLEQRWGAQRFLMFWMICGVGAGLLYTGIRYYEVNQMNNDRQAFRKAPSPVRLVDYYEDHASMYRGYEELARAMKSDPTNAGYIDAAVKSVDGAYQDALRVPMVGASGAIFGILLAFAYLFPNTELMLLFFPFPIKAKYFVTLYGIYELYAGVQRNPGDNVAHFAHLGGMLFGFLLLKYWEKNQSRFY</sequence>
<name>A0ABP8IU57_9BACT</name>
<evidence type="ECO:0000256" key="5">
    <source>
        <dbReference type="ARBA" id="ARBA00022989"/>
    </source>
</evidence>
<feature type="transmembrane region" description="Helical" evidence="7">
    <location>
        <begin position="201"/>
        <end position="223"/>
    </location>
</feature>
<feature type="transmembrane region" description="Helical" evidence="7">
    <location>
        <begin position="235"/>
        <end position="253"/>
    </location>
</feature>
<comment type="subcellular location">
    <subcellularLocation>
        <location evidence="1">Membrane</location>
        <topology evidence="1">Multi-pass membrane protein</topology>
    </subcellularLocation>
</comment>
<evidence type="ECO:0000256" key="3">
    <source>
        <dbReference type="ARBA" id="ARBA00022692"/>
    </source>
</evidence>
<evidence type="ECO:0000313" key="9">
    <source>
        <dbReference type="EMBL" id="GAA4373212.1"/>
    </source>
</evidence>
<evidence type="ECO:0000256" key="1">
    <source>
        <dbReference type="ARBA" id="ARBA00004141"/>
    </source>
</evidence>
<reference evidence="10" key="1">
    <citation type="journal article" date="2019" name="Int. J. Syst. Evol. Microbiol.">
        <title>The Global Catalogue of Microorganisms (GCM) 10K type strain sequencing project: providing services to taxonomists for standard genome sequencing and annotation.</title>
        <authorList>
            <consortium name="The Broad Institute Genomics Platform"/>
            <consortium name="The Broad Institute Genome Sequencing Center for Infectious Disease"/>
            <person name="Wu L."/>
            <person name="Ma J."/>
        </authorList>
    </citation>
    <scope>NUCLEOTIDE SEQUENCE [LARGE SCALE GENOMIC DNA]</scope>
    <source>
        <strain evidence="10">JCM 17924</strain>
    </source>
</reference>
<evidence type="ECO:0000313" key="10">
    <source>
        <dbReference type="Proteomes" id="UP001500454"/>
    </source>
</evidence>
<dbReference type="PANTHER" id="PTHR43731">
    <property type="entry name" value="RHOMBOID PROTEASE"/>
    <property type="match status" value="1"/>
</dbReference>
<dbReference type="SUPFAM" id="SSF144091">
    <property type="entry name" value="Rhomboid-like"/>
    <property type="match status" value="1"/>
</dbReference>
<keyword evidence="6 7" id="KW-0472">Membrane</keyword>
<feature type="transmembrane region" description="Helical" evidence="7">
    <location>
        <begin position="48"/>
        <end position="72"/>
    </location>
</feature>
<dbReference type="Proteomes" id="UP001500454">
    <property type="component" value="Unassembled WGS sequence"/>
</dbReference>
<keyword evidence="3 7" id="KW-0812">Transmembrane</keyword>
<dbReference type="Pfam" id="PF01694">
    <property type="entry name" value="Rhomboid"/>
    <property type="match status" value="2"/>
</dbReference>